<protein>
    <submittedName>
        <fullName evidence="1">Uncharacterized protein</fullName>
    </submittedName>
</protein>
<dbReference type="Gramene" id="PHT79790">
    <property type="protein sequence ID" value="PHT79790"/>
    <property type="gene ID" value="T459_17842"/>
</dbReference>
<organism evidence="1 2">
    <name type="scientific">Capsicum annuum</name>
    <name type="common">Capsicum pepper</name>
    <dbReference type="NCBI Taxonomy" id="4072"/>
    <lineage>
        <taxon>Eukaryota</taxon>
        <taxon>Viridiplantae</taxon>
        <taxon>Streptophyta</taxon>
        <taxon>Embryophyta</taxon>
        <taxon>Tracheophyta</taxon>
        <taxon>Spermatophyta</taxon>
        <taxon>Magnoliopsida</taxon>
        <taxon>eudicotyledons</taxon>
        <taxon>Gunneridae</taxon>
        <taxon>Pentapetalae</taxon>
        <taxon>asterids</taxon>
        <taxon>lamiids</taxon>
        <taxon>Solanales</taxon>
        <taxon>Solanaceae</taxon>
        <taxon>Solanoideae</taxon>
        <taxon>Capsiceae</taxon>
        <taxon>Capsicum</taxon>
    </lineage>
</organism>
<gene>
    <name evidence="1" type="ORF">T459_17842</name>
</gene>
<proteinExistence type="predicted"/>
<reference evidence="1 2" key="1">
    <citation type="journal article" date="2014" name="Nat. Genet.">
        <title>Genome sequence of the hot pepper provides insights into the evolution of pungency in Capsicum species.</title>
        <authorList>
            <person name="Kim S."/>
            <person name="Park M."/>
            <person name="Yeom S.I."/>
            <person name="Kim Y.M."/>
            <person name="Lee J.M."/>
            <person name="Lee H.A."/>
            <person name="Seo E."/>
            <person name="Choi J."/>
            <person name="Cheong K."/>
            <person name="Kim K.T."/>
            <person name="Jung K."/>
            <person name="Lee G.W."/>
            <person name="Oh S.K."/>
            <person name="Bae C."/>
            <person name="Kim S.B."/>
            <person name="Lee H.Y."/>
            <person name="Kim S.Y."/>
            <person name="Kim M.S."/>
            <person name="Kang B.C."/>
            <person name="Jo Y.D."/>
            <person name="Yang H.B."/>
            <person name="Jeong H.J."/>
            <person name="Kang W.H."/>
            <person name="Kwon J.K."/>
            <person name="Shin C."/>
            <person name="Lim J.Y."/>
            <person name="Park J.H."/>
            <person name="Huh J.H."/>
            <person name="Kim J.S."/>
            <person name="Kim B.D."/>
            <person name="Cohen O."/>
            <person name="Paran I."/>
            <person name="Suh M.C."/>
            <person name="Lee S.B."/>
            <person name="Kim Y.K."/>
            <person name="Shin Y."/>
            <person name="Noh S.J."/>
            <person name="Park J."/>
            <person name="Seo Y.S."/>
            <person name="Kwon S.Y."/>
            <person name="Kim H.A."/>
            <person name="Park J.M."/>
            <person name="Kim H.J."/>
            <person name="Choi S.B."/>
            <person name="Bosland P.W."/>
            <person name="Reeves G."/>
            <person name="Jo S.H."/>
            <person name="Lee B.W."/>
            <person name="Cho H.T."/>
            <person name="Choi H.S."/>
            <person name="Lee M.S."/>
            <person name="Yu Y."/>
            <person name="Do Choi Y."/>
            <person name="Park B.S."/>
            <person name="van Deynze A."/>
            <person name="Ashrafi H."/>
            <person name="Hill T."/>
            <person name="Kim W.T."/>
            <person name="Pai H.S."/>
            <person name="Ahn H.K."/>
            <person name="Yeam I."/>
            <person name="Giovannoni J.J."/>
            <person name="Rose J.K."/>
            <person name="Sorensen I."/>
            <person name="Lee S.J."/>
            <person name="Kim R.W."/>
            <person name="Choi I.Y."/>
            <person name="Choi B.S."/>
            <person name="Lim J.S."/>
            <person name="Lee Y.H."/>
            <person name="Choi D."/>
        </authorList>
    </citation>
    <scope>NUCLEOTIDE SEQUENCE [LARGE SCALE GENOMIC DNA]</scope>
    <source>
        <strain evidence="2">cv. CM334</strain>
    </source>
</reference>
<keyword evidence="2" id="KW-1185">Reference proteome</keyword>
<name>A0A2G2ZCR4_CAPAN</name>
<comment type="caution">
    <text evidence="1">The sequence shown here is derived from an EMBL/GenBank/DDBJ whole genome shotgun (WGS) entry which is preliminary data.</text>
</comment>
<reference evidence="1 2" key="2">
    <citation type="journal article" date="2017" name="Genome Biol.">
        <title>New reference genome sequences of hot pepper reveal the massive evolution of plant disease-resistance genes by retroduplication.</title>
        <authorList>
            <person name="Kim S."/>
            <person name="Park J."/>
            <person name="Yeom S.I."/>
            <person name="Kim Y.M."/>
            <person name="Seo E."/>
            <person name="Kim K.T."/>
            <person name="Kim M.S."/>
            <person name="Lee J.M."/>
            <person name="Cheong K."/>
            <person name="Shin H.S."/>
            <person name="Kim S.B."/>
            <person name="Han K."/>
            <person name="Lee J."/>
            <person name="Park M."/>
            <person name="Lee H.A."/>
            <person name="Lee H.Y."/>
            <person name="Lee Y."/>
            <person name="Oh S."/>
            <person name="Lee J.H."/>
            <person name="Choi E."/>
            <person name="Choi E."/>
            <person name="Lee S.E."/>
            <person name="Jeon J."/>
            <person name="Kim H."/>
            <person name="Choi G."/>
            <person name="Song H."/>
            <person name="Lee J."/>
            <person name="Lee S.C."/>
            <person name="Kwon J.K."/>
            <person name="Lee H.Y."/>
            <person name="Koo N."/>
            <person name="Hong Y."/>
            <person name="Kim R.W."/>
            <person name="Kang W.H."/>
            <person name="Huh J.H."/>
            <person name="Kang B.C."/>
            <person name="Yang T.J."/>
            <person name="Lee Y.H."/>
            <person name="Bennetzen J.L."/>
            <person name="Choi D."/>
        </authorList>
    </citation>
    <scope>NUCLEOTIDE SEQUENCE [LARGE SCALE GENOMIC DNA]</scope>
    <source>
        <strain evidence="2">cv. CM334</strain>
    </source>
</reference>
<dbReference type="EMBL" id="AYRZ02000006">
    <property type="protein sequence ID" value="PHT79790.1"/>
    <property type="molecule type" value="Genomic_DNA"/>
</dbReference>
<accession>A0A2G2ZCR4</accession>
<sequence length="103" mass="11412">MECGKIKKRYVGLNGNVCKSISQVCRALEESKTSALVPQVEQSSLNGDTDYSIQSPCVERPQPCNEQLPELPYTSEEIIIEPEIWCQAVIDSCSPKSQDVSAY</sequence>
<evidence type="ECO:0000313" key="1">
    <source>
        <dbReference type="EMBL" id="PHT79790.1"/>
    </source>
</evidence>
<evidence type="ECO:0000313" key="2">
    <source>
        <dbReference type="Proteomes" id="UP000222542"/>
    </source>
</evidence>
<dbReference type="Proteomes" id="UP000222542">
    <property type="component" value="Unassembled WGS sequence"/>
</dbReference>
<dbReference type="AlphaFoldDB" id="A0A2G2ZCR4"/>